<comment type="similarity">
    <text evidence="2">Belongs to the importin beta family.</text>
</comment>
<evidence type="ECO:0000313" key="7">
    <source>
        <dbReference type="Proteomes" id="UP000800036"/>
    </source>
</evidence>
<dbReference type="PANTHER" id="PTHR10997">
    <property type="entry name" value="IMPORTIN-7, 8, 11"/>
    <property type="match status" value="1"/>
</dbReference>
<accession>A0A6A5VMQ4</accession>
<keyword evidence="3" id="KW-0813">Transport</keyword>
<evidence type="ECO:0000313" key="6">
    <source>
        <dbReference type="EMBL" id="KAF1978993.1"/>
    </source>
</evidence>
<protein>
    <submittedName>
        <fullName evidence="6">ARM repeat-containing protein</fullName>
    </submittedName>
</protein>
<dbReference type="InterPro" id="IPR016024">
    <property type="entry name" value="ARM-type_fold"/>
</dbReference>
<dbReference type="OrthoDB" id="361693at2759"/>
<proteinExistence type="inferred from homology"/>
<keyword evidence="4" id="KW-0539">Nucleus</keyword>
<dbReference type="SUPFAM" id="SSF48371">
    <property type="entry name" value="ARM repeat"/>
    <property type="match status" value="1"/>
</dbReference>
<dbReference type="GO" id="GO:0031267">
    <property type="term" value="F:small GTPase binding"/>
    <property type="evidence" value="ECO:0007669"/>
    <property type="project" value="InterPro"/>
</dbReference>
<comment type="subcellular location">
    <subcellularLocation>
        <location evidence="1">Nucleus</location>
    </subcellularLocation>
</comment>
<evidence type="ECO:0000256" key="1">
    <source>
        <dbReference type="ARBA" id="ARBA00004123"/>
    </source>
</evidence>
<dbReference type="EMBL" id="ML976659">
    <property type="protein sequence ID" value="KAF1978993.1"/>
    <property type="molecule type" value="Genomic_DNA"/>
</dbReference>
<dbReference type="Pfam" id="PF25758">
    <property type="entry name" value="TPR_IPO11"/>
    <property type="match status" value="1"/>
</dbReference>
<sequence>MNVEFNAIEVPGEANPLTEGILYHVLRSASSTDLNQIQTGTKQLQEWEKARGYYPLLQVVFLDKSLPFEIRYLAIIQLKNGIDKYWRKTATNAVSKEDKNVIRTRLLESAVNEADHRLALQNALVVAKIVRFEYPNDWPDVIQQLLQILRASTDPNAFRLQLPRALLLFLYIVKELSTARLLRSRQNLQSVAPEILNVLGNIYVNKVQSWQKFFREGGDDEGGALEDIENSLLAIKTIRRLIVSSYDFPGREKDVQEFWTLSRNFFGELIPYVMDDGSPLASPVRKLVEKHLMQLSKFHYFMATTHPADFALLSDSIDLVRAYWGLVSRLGETWGSKSVEDAKIGTDGDEEDDAPILERLGLKGLLIVRACVKMVFYPVQTFRYRQQQEKDERKRATDMVKQELLTDDLVREMVSALVTRFFVFRPSDLRMWEEEPDEWEKMEEGAEDWEFAIRPCAEKLFLDLAKNFKDLIVQPLLQVFHTVATPDNEDILFKDSVYTAIGLAADVLHDHVDFDAFITNTLVQEAQKQKPGYNIIRRRIAIILSQWIAIKVAADKKPIVYQIFEHLMNKEDPLNDLVVRVTAGRKFNAVADEWEFKAENFVPYAPDILNRLMALVQEVELQETKMALLNTISIIVERLEHNITPYANSIIALLPPLWEQSGEEHLMKQAILTLLARLTNAMKADSRTFHMSFLPIIQSAIEPGSDTQVYLLEDALDLWSSIIAQTPSLPEPTPPELLNLLQYLIPLFAMDNDTLRKAIEITEAYLLLAPSAVLADNFRPELLRCLSELLGNLKPEANGTVSHLMMCIIRGADGLGGEDAIKVLVRDLISSNFLAKILSGLHAAWTAHQSHGPLREAPSHAVDGVVETDYFSVLARIGLASPGVLLEAVQSVGGGELEKTLEWLLEEWFAHIENIGDPPSKKLMTLVLTRLLEMGQPWILGRLQSLITMWTDVLAELLDGMDDKTADSLYWPEEPNPFAPIEPEAPEDARKRILLYSDPVHRLNLVTFVREQLQSAIQAAGGDARFQEEWLSRVDKDVLKGFGDLGIM</sequence>
<dbReference type="FunFam" id="1.25.10.10:FF:000362">
    <property type="entry name" value="Importin 11, putative"/>
    <property type="match status" value="1"/>
</dbReference>
<organism evidence="6 7">
    <name type="scientific">Bimuria novae-zelandiae CBS 107.79</name>
    <dbReference type="NCBI Taxonomy" id="1447943"/>
    <lineage>
        <taxon>Eukaryota</taxon>
        <taxon>Fungi</taxon>
        <taxon>Dikarya</taxon>
        <taxon>Ascomycota</taxon>
        <taxon>Pezizomycotina</taxon>
        <taxon>Dothideomycetes</taxon>
        <taxon>Pleosporomycetidae</taxon>
        <taxon>Pleosporales</taxon>
        <taxon>Massarineae</taxon>
        <taxon>Didymosphaeriaceae</taxon>
        <taxon>Bimuria</taxon>
    </lineage>
</organism>
<dbReference type="PROSITE" id="PS50166">
    <property type="entry name" value="IMPORTIN_B_NT"/>
    <property type="match status" value="1"/>
</dbReference>
<reference evidence="6" key="1">
    <citation type="journal article" date="2020" name="Stud. Mycol.">
        <title>101 Dothideomycetes genomes: a test case for predicting lifestyles and emergence of pathogens.</title>
        <authorList>
            <person name="Haridas S."/>
            <person name="Albert R."/>
            <person name="Binder M."/>
            <person name="Bloem J."/>
            <person name="Labutti K."/>
            <person name="Salamov A."/>
            <person name="Andreopoulos B."/>
            <person name="Baker S."/>
            <person name="Barry K."/>
            <person name="Bills G."/>
            <person name="Bluhm B."/>
            <person name="Cannon C."/>
            <person name="Castanera R."/>
            <person name="Culley D."/>
            <person name="Daum C."/>
            <person name="Ezra D."/>
            <person name="Gonzalez J."/>
            <person name="Henrissat B."/>
            <person name="Kuo A."/>
            <person name="Liang C."/>
            <person name="Lipzen A."/>
            <person name="Lutzoni F."/>
            <person name="Magnuson J."/>
            <person name="Mondo S."/>
            <person name="Nolan M."/>
            <person name="Ohm R."/>
            <person name="Pangilinan J."/>
            <person name="Park H.-J."/>
            <person name="Ramirez L."/>
            <person name="Alfaro M."/>
            <person name="Sun H."/>
            <person name="Tritt A."/>
            <person name="Yoshinaga Y."/>
            <person name="Zwiers L.-H."/>
            <person name="Turgeon B."/>
            <person name="Goodwin S."/>
            <person name="Spatafora J."/>
            <person name="Crous P."/>
            <person name="Grigoriev I."/>
        </authorList>
    </citation>
    <scope>NUCLEOTIDE SEQUENCE</scope>
    <source>
        <strain evidence="6">CBS 107.79</strain>
    </source>
</reference>
<dbReference type="Pfam" id="PF03810">
    <property type="entry name" value="IBN_N"/>
    <property type="match status" value="1"/>
</dbReference>
<evidence type="ECO:0000259" key="5">
    <source>
        <dbReference type="PROSITE" id="PS50166"/>
    </source>
</evidence>
<keyword evidence="7" id="KW-1185">Reference proteome</keyword>
<gene>
    <name evidence="6" type="ORF">BU23DRAFT_549680</name>
</gene>
<dbReference type="InterPro" id="IPR001494">
    <property type="entry name" value="Importin-beta_N"/>
</dbReference>
<dbReference type="Proteomes" id="UP000800036">
    <property type="component" value="Unassembled WGS sequence"/>
</dbReference>
<dbReference type="PANTHER" id="PTHR10997:SF7">
    <property type="entry name" value="IMPORTIN-11"/>
    <property type="match status" value="1"/>
</dbReference>
<dbReference type="SMART" id="SM00913">
    <property type="entry name" value="IBN_N"/>
    <property type="match status" value="1"/>
</dbReference>
<dbReference type="GO" id="GO:0006606">
    <property type="term" value="P:protein import into nucleus"/>
    <property type="evidence" value="ECO:0007669"/>
    <property type="project" value="TreeGrafter"/>
</dbReference>
<dbReference type="InterPro" id="IPR058669">
    <property type="entry name" value="TPR_IPO7/11-like"/>
</dbReference>
<evidence type="ECO:0000256" key="3">
    <source>
        <dbReference type="ARBA" id="ARBA00022448"/>
    </source>
</evidence>
<dbReference type="GO" id="GO:0005635">
    <property type="term" value="C:nuclear envelope"/>
    <property type="evidence" value="ECO:0007669"/>
    <property type="project" value="TreeGrafter"/>
</dbReference>
<dbReference type="InterPro" id="IPR011989">
    <property type="entry name" value="ARM-like"/>
</dbReference>
<dbReference type="GO" id="GO:0005829">
    <property type="term" value="C:cytosol"/>
    <property type="evidence" value="ECO:0007669"/>
    <property type="project" value="TreeGrafter"/>
</dbReference>
<name>A0A6A5VMQ4_9PLEO</name>
<dbReference type="Gene3D" id="1.25.10.10">
    <property type="entry name" value="Leucine-rich Repeat Variant"/>
    <property type="match status" value="1"/>
</dbReference>
<evidence type="ECO:0000256" key="4">
    <source>
        <dbReference type="ARBA" id="ARBA00023242"/>
    </source>
</evidence>
<dbReference type="AlphaFoldDB" id="A0A6A5VMQ4"/>
<feature type="domain" description="Importin N-terminal" evidence="5">
    <location>
        <begin position="40"/>
        <end position="112"/>
    </location>
</feature>
<evidence type="ECO:0000256" key="2">
    <source>
        <dbReference type="ARBA" id="ARBA00007991"/>
    </source>
</evidence>